<keyword evidence="2" id="KW-0472">Membrane</keyword>
<comment type="caution">
    <text evidence="5">The sequence shown here is derived from an EMBL/GenBank/DDBJ whole genome shotgun (WGS) entry which is preliminary data.</text>
</comment>
<feature type="signal peptide" evidence="3">
    <location>
        <begin position="1"/>
        <end position="19"/>
    </location>
</feature>
<protein>
    <recommendedName>
        <fullName evidence="4">HTH luxR-type domain-containing protein</fullName>
    </recommendedName>
</protein>
<feature type="transmembrane region" description="Helical" evidence="2">
    <location>
        <begin position="399"/>
        <end position="420"/>
    </location>
</feature>
<dbReference type="InterPro" id="IPR011990">
    <property type="entry name" value="TPR-like_helical_dom_sf"/>
</dbReference>
<evidence type="ECO:0000313" key="6">
    <source>
        <dbReference type="Proteomes" id="UP001597361"/>
    </source>
</evidence>
<accession>A0ABW4VQE5</accession>
<dbReference type="SMART" id="SM00421">
    <property type="entry name" value="HTH_LUXR"/>
    <property type="match status" value="1"/>
</dbReference>
<dbReference type="InterPro" id="IPR019734">
    <property type="entry name" value="TPR_rpt"/>
</dbReference>
<dbReference type="InterPro" id="IPR000792">
    <property type="entry name" value="Tscrpt_reg_LuxR_C"/>
</dbReference>
<proteinExistence type="predicted"/>
<dbReference type="SMART" id="SM00028">
    <property type="entry name" value="TPR"/>
    <property type="match status" value="2"/>
</dbReference>
<dbReference type="Gene3D" id="1.10.10.10">
    <property type="entry name" value="Winged helix-like DNA-binding domain superfamily/Winged helix DNA-binding domain"/>
    <property type="match status" value="1"/>
</dbReference>
<name>A0ABW4VQE5_9BACT</name>
<evidence type="ECO:0000313" key="5">
    <source>
        <dbReference type="EMBL" id="MFD2036954.1"/>
    </source>
</evidence>
<evidence type="ECO:0000256" key="1">
    <source>
        <dbReference type="SAM" id="Coils"/>
    </source>
</evidence>
<feature type="coiled-coil region" evidence="1">
    <location>
        <begin position="423"/>
        <end position="476"/>
    </location>
</feature>
<reference evidence="6" key="1">
    <citation type="journal article" date="2019" name="Int. J. Syst. Evol. Microbiol.">
        <title>The Global Catalogue of Microorganisms (GCM) 10K type strain sequencing project: providing services to taxonomists for standard genome sequencing and annotation.</title>
        <authorList>
            <consortium name="The Broad Institute Genomics Platform"/>
            <consortium name="The Broad Institute Genome Sequencing Center for Infectious Disease"/>
            <person name="Wu L."/>
            <person name="Ma J."/>
        </authorList>
    </citation>
    <scope>NUCLEOTIDE SEQUENCE [LARGE SCALE GENOMIC DNA]</scope>
    <source>
        <strain evidence="6">CGMCC 1.15180</strain>
    </source>
</reference>
<dbReference type="InterPro" id="IPR036388">
    <property type="entry name" value="WH-like_DNA-bd_sf"/>
</dbReference>
<dbReference type="SUPFAM" id="SSF46894">
    <property type="entry name" value="C-terminal effector domain of the bipartite response regulators"/>
    <property type="match status" value="1"/>
</dbReference>
<dbReference type="EMBL" id="JBHUHR010000046">
    <property type="protein sequence ID" value="MFD2036954.1"/>
    <property type="molecule type" value="Genomic_DNA"/>
</dbReference>
<sequence>MKKIYLFLYFLLCSFSLYAQQYSDDIAELLEGRSSIERIRAINRYILEHDDEEMINPILESATFFAKKYRDEYLIKELSFLELRQSALFESDSYKRMKVYQDILENKEFKDEPLYNGICLHEIGQNQFVLEEYGLAFENSLKAQKIFRELGYGNVPNIGKYLHDLALDYYFFRNYHEVIRVMKTSIELPAFNDNLDIQRYNTLGMAYLKSDNPDEALEYLEMAYNKAAHYRDTIWMGLVSGNIGEVYYEKHEYLKSLPYFLKNQEFNKGTYQHFEIPLEANADLAKTYLKTDSLQKAHQFILSTESYFPKDRIFQFGEQQGVEFIKRQHYENLYQYHLKSSDYKKAIFYQDSLVAVDNVLNSKYNTALVKMTQDQLHIQESRDTMARQEKENIAMRLRYSIFIGIISLLAVTGFALYYVVRFKKRKERQLWIRQQQIEELEHKNTLQALKHAKGKLDSLTQKIRENQQVIEKLQKTRNTAKDGLLEELKNRNILTPKDWGSFKRSFIEAYPDFISRLTALHPSLTQAELRCLCLGKLQLSSNEMALMSGVSANTILVTQHRIRKKLQLNDREELHQLVRSL</sequence>
<keyword evidence="2" id="KW-0812">Transmembrane</keyword>
<dbReference type="SUPFAM" id="SSF48452">
    <property type="entry name" value="TPR-like"/>
    <property type="match status" value="1"/>
</dbReference>
<evidence type="ECO:0000259" key="4">
    <source>
        <dbReference type="SMART" id="SM00421"/>
    </source>
</evidence>
<keyword evidence="3" id="KW-0732">Signal</keyword>
<evidence type="ECO:0000256" key="2">
    <source>
        <dbReference type="SAM" id="Phobius"/>
    </source>
</evidence>
<gene>
    <name evidence="5" type="ORF">ACFSKL_19275</name>
</gene>
<feature type="chain" id="PRO_5045851456" description="HTH luxR-type domain-containing protein" evidence="3">
    <location>
        <begin position="20"/>
        <end position="581"/>
    </location>
</feature>
<dbReference type="RefSeq" id="WP_376888468.1">
    <property type="nucleotide sequence ID" value="NZ_JBHUHR010000046.1"/>
</dbReference>
<dbReference type="Proteomes" id="UP001597361">
    <property type="component" value="Unassembled WGS sequence"/>
</dbReference>
<dbReference type="InterPro" id="IPR016032">
    <property type="entry name" value="Sig_transdc_resp-reg_C-effctor"/>
</dbReference>
<evidence type="ECO:0000256" key="3">
    <source>
        <dbReference type="SAM" id="SignalP"/>
    </source>
</evidence>
<dbReference type="Gene3D" id="1.25.40.10">
    <property type="entry name" value="Tetratricopeptide repeat domain"/>
    <property type="match status" value="1"/>
</dbReference>
<keyword evidence="2" id="KW-1133">Transmembrane helix</keyword>
<organism evidence="5 6">
    <name type="scientific">Belliella marina</name>
    <dbReference type="NCBI Taxonomy" id="1644146"/>
    <lineage>
        <taxon>Bacteria</taxon>
        <taxon>Pseudomonadati</taxon>
        <taxon>Bacteroidota</taxon>
        <taxon>Cytophagia</taxon>
        <taxon>Cytophagales</taxon>
        <taxon>Cyclobacteriaceae</taxon>
        <taxon>Belliella</taxon>
    </lineage>
</organism>
<keyword evidence="6" id="KW-1185">Reference proteome</keyword>
<keyword evidence="1" id="KW-0175">Coiled coil</keyword>
<feature type="domain" description="HTH luxR-type" evidence="4">
    <location>
        <begin position="521"/>
        <end position="578"/>
    </location>
</feature>